<dbReference type="SUPFAM" id="SSF50939">
    <property type="entry name" value="Sialidases"/>
    <property type="match status" value="1"/>
</dbReference>
<dbReference type="EMBL" id="CP030140">
    <property type="protein sequence ID" value="AWX69531.1"/>
    <property type="molecule type" value="Genomic_DNA"/>
</dbReference>
<dbReference type="AlphaFoldDB" id="A0A2Z4ND73"/>
<sequence>MLTFIKMPVSLKYYDLSNTNNIVLVDDQGKNKYLAHPDLLSLDDGKKLVAFYVNGHGKGETIVKTSSDYGKTWSKRRTDLPNSFKNTEETPTIFTLNFNNGKKKYLLISARPGWNAKNKKGEGFDISLSDDGINYSEHVNYFGPNAKQEEYRRKKGVWNPIVAFSTMHKIANEDAWYGYFHDYDFIIYRIKITFKDNKLVLSEPEKVFEKYRSIEKKHKFSEVQIFKTKNKDQMMMLIRTEARNSNSYYAISNDNGKTFLEPKELPNHITGDRHKVFFTSDNKIVIFFRKIDYYQNFMNIKSKFYMYSHGLMMFIANDINDIINPEHHGYLVKLGHTYIKNSGGINYLANPDTGYTGAYIDKNDKLVVISYGKFKKDDRKNTCIVAFHLDLKKVIEDIKTNKFLLQTK</sequence>
<evidence type="ECO:0000313" key="1">
    <source>
        <dbReference type="EMBL" id="AWX69531.1"/>
    </source>
</evidence>
<protein>
    <submittedName>
        <fullName evidence="1">Exo-alpha-sialidase</fullName>
    </submittedName>
</protein>
<dbReference type="KEGG" id="mane:DP065_02080"/>
<dbReference type="Gene3D" id="2.120.10.10">
    <property type="match status" value="2"/>
</dbReference>
<dbReference type="RefSeq" id="WP_033178644.1">
    <property type="nucleotide sequence ID" value="NZ_CP030140.1"/>
</dbReference>
<evidence type="ECO:0000313" key="2">
    <source>
        <dbReference type="Proteomes" id="UP000250218"/>
    </source>
</evidence>
<dbReference type="InterPro" id="IPR036278">
    <property type="entry name" value="Sialidase_sf"/>
</dbReference>
<name>A0A2Z4ND73_9BACT</name>
<gene>
    <name evidence="1" type="ORF">DP065_02080</name>
</gene>
<proteinExistence type="predicted"/>
<dbReference type="CDD" id="cd15482">
    <property type="entry name" value="Sialidase_non-viral"/>
    <property type="match status" value="1"/>
</dbReference>
<keyword evidence="2" id="KW-1185">Reference proteome</keyword>
<accession>A0A2Z4ND73</accession>
<reference evidence="2" key="1">
    <citation type="submission" date="2018-06" db="EMBL/GenBank/DDBJ databases">
        <title>Complete genome sequences of Mycoplasma anatis, M. anseris and M. cloacale type strains.</title>
        <authorList>
            <person name="Grozner D."/>
            <person name="Forro B."/>
            <person name="Sulyok K.M."/>
            <person name="Marton S."/>
            <person name="Kreizinger Z."/>
            <person name="Banyai K."/>
            <person name="Gyuranecz M."/>
        </authorList>
    </citation>
    <scope>NUCLEOTIDE SEQUENCE [LARGE SCALE GENOMIC DNA]</scope>
    <source>
        <strain evidence="2">ATCC 49234</strain>
    </source>
</reference>
<dbReference type="Proteomes" id="UP000250218">
    <property type="component" value="Chromosome"/>
</dbReference>
<organism evidence="1 2">
    <name type="scientific">[Mycoplasma] anseris</name>
    <dbReference type="NCBI Taxonomy" id="92400"/>
    <lineage>
        <taxon>Bacteria</taxon>
        <taxon>Bacillati</taxon>
        <taxon>Mycoplasmatota</taxon>
        <taxon>Mycoplasmoidales</taxon>
        <taxon>Metamycoplasmataceae</taxon>
        <taxon>Metamycoplasma</taxon>
    </lineage>
</organism>